<comment type="similarity">
    <text evidence="1">Belongs to the LysR transcriptional regulatory family.</text>
</comment>
<protein>
    <submittedName>
        <fullName evidence="6">LysR family transcriptional regulator</fullName>
    </submittedName>
</protein>
<evidence type="ECO:0000313" key="6">
    <source>
        <dbReference type="EMBL" id="SUD53858.1"/>
    </source>
</evidence>
<feature type="domain" description="HTH lysR-type" evidence="5">
    <location>
        <begin position="1"/>
        <end position="59"/>
    </location>
</feature>
<evidence type="ECO:0000256" key="3">
    <source>
        <dbReference type="ARBA" id="ARBA00023125"/>
    </source>
</evidence>
<dbReference type="PANTHER" id="PTHR30537">
    <property type="entry name" value="HTH-TYPE TRANSCRIPTIONAL REGULATOR"/>
    <property type="match status" value="1"/>
</dbReference>
<dbReference type="FunFam" id="1.10.10.10:FF:000001">
    <property type="entry name" value="LysR family transcriptional regulator"/>
    <property type="match status" value="1"/>
</dbReference>
<evidence type="ECO:0000256" key="1">
    <source>
        <dbReference type="ARBA" id="ARBA00009437"/>
    </source>
</evidence>
<dbReference type="GO" id="GO:0043565">
    <property type="term" value="F:sequence-specific DNA binding"/>
    <property type="evidence" value="ECO:0007669"/>
    <property type="project" value="TreeGrafter"/>
</dbReference>
<dbReference type="AlphaFoldDB" id="A0A379JZ67"/>
<name>A0A379JZ67_ECTOL</name>
<keyword evidence="3" id="KW-0238">DNA-binding</keyword>
<evidence type="ECO:0000313" key="7">
    <source>
        <dbReference type="EMBL" id="SUD59569.1"/>
    </source>
</evidence>
<dbReference type="PANTHER" id="PTHR30537:SF5">
    <property type="entry name" value="HTH-TYPE TRANSCRIPTIONAL ACTIVATOR TTDR-RELATED"/>
    <property type="match status" value="1"/>
</dbReference>
<gene>
    <name evidence="6" type="primary">dmlR_7</name>
    <name evidence="7" type="synonym">dmlR_4</name>
    <name evidence="6" type="ORF">NCTC10692_04409</name>
    <name evidence="7" type="ORF">NCTC10860_01858</name>
</gene>
<dbReference type="SUPFAM" id="SSF46785">
    <property type="entry name" value="Winged helix' DNA-binding domain"/>
    <property type="match status" value="1"/>
</dbReference>
<dbReference type="InterPro" id="IPR036390">
    <property type="entry name" value="WH_DNA-bd_sf"/>
</dbReference>
<evidence type="ECO:0000313" key="8">
    <source>
        <dbReference type="Proteomes" id="UP000254084"/>
    </source>
</evidence>
<dbReference type="GO" id="GO:0003700">
    <property type="term" value="F:DNA-binding transcription factor activity"/>
    <property type="evidence" value="ECO:0007669"/>
    <property type="project" value="InterPro"/>
</dbReference>
<dbReference type="PROSITE" id="PS50931">
    <property type="entry name" value="HTH_LYSR"/>
    <property type="match status" value="1"/>
</dbReference>
<keyword evidence="2" id="KW-0805">Transcription regulation</keyword>
<accession>A0A379JZ67</accession>
<evidence type="ECO:0000313" key="9">
    <source>
        <dbReference type="Proteomes" id="UP000255303"/>
    </source>
</evidence>
<dbReference type="Gene3D" id="1.10.10.10">
    <property type="entry name" value="Winged helix-like DNA-binding domain superfamily/Winged helix DNA-binding domain"/>
    <property type="match status" value="1"/>
</dbReference>
<dbReference type="Pfam" id="PF00126">
    <property type="entry name" value="HTH_1"/>
    <property type="match status" value="1"/>
</dbReference>
<evidence type="ECO:0000259" key="5">
    <source>
        <dbReference type="PROSITE" id="PS50931"/>
    </source>
</evidence>
<keyword evidence="4" id="KW-0804">Transcription</keyword>
<dbReference type="Proteomes" id="UP000255303">
    <property type="component" value="Unassembled WGS sequence"/>
</dbReference>
<proteinExistence type="inferred from homology"/>
<dbReference type="InterPro" id="IPR058163">
    <property type="entry name" value="LysR-type_TF_proteobact-type"/>
</dbReference>
<organism evidence="6 9">
    <name type="scientific">Ectopseudomonas oleovorans</name>
    <name type="common">Pseudomonas oleovorans</name>
    <dbReference type="NCBI Taxonomy" id="301"/>
    <lineage>
        <taxon>Bacteria</taxon>
        <taxon>Pseudomonadati</taxon>
        <taxon>Pseudomonadota</taxon>
        <taxon>Gammaproteobacteria</taxon>
        <taxon>Pseudomonadales</taxon>
        <taxon>Pseudomonadaceae</taxon>
        <taxon>Ectopseudomonas</taxon>
    </lineage>
</organism>
<evidence type="ECO:0000256" key="4">
    <source>
        <dbReference type="ARBA" id="ARBA00023163"/>
    </source>
</evidence>
<dbReference type="EMBL" id="UGUV01000002">
    <property type="protein sequence ID" value="SUD53858.1"/>
    <property type="molecule type" value="Genomic_DNA"/>
</dbReference>
<evidence type="ECO:0000256" key="2">
    <source>
        <dbReference type="ARBA" id="ARBA00023015"/>
    </source>
</evidence>
<dbReference type="EMBL" id="UGUW01000004">
    <property type="protein sequence ID" value="SUD59569.1"/>
    <property type="molecule type" value="Genomic_DNA"/>
</dbReference>
<reference evidence="8 9" key="1">
    <citation type="submission" date="2018-06" db="EMBL/GenBank/DDBJ databases">
        <authorList>
            <consortium name="Pathogen Informatics"/>
            <person name="Doyle S."/>
        </authorList>
    </citation>
    <scope>NUCLEOTIDE SEQUENCE [LARGE SCALE GENOMIC DNA]</scope>
    <source>
        <strain evidence="6 9">NCTC10692</strain>
        <strain evidence="7 8">NCTC10860</strain>
    </source>
</reference>
<dbReference type="InterPro" id="IPR036388">
    <property type="entry name" value="WH-like_DNA-bd_sf"/>
</dbReference>
<dbReference type="PRINTS" id="PR00039">
    <property type="entry name" value="HTHLYSR"/>
</dbReference>
<dbReference type="GO" id="GO:0006351">
    <property type="term" value="P:DNA-templated transcription"/>
    <property type="evidence" value="ECO:0007669"/>
    <property type="project" value="TreeGrafter"/>
</dbReference>
<accession>A0A379K5D4</accession>
<dbReference type="InterPro" id="IPR000847">
    <property type="entry name" value="LysR_HTH_N"/>
</dbReference>
<dbReference type="Proteomes" id="UP000254084">
    <property type="component" value="Unassembled WGS sequence"/>
</dbReference>
<sequence length="87" mass="9653">MDRLTQMATFVKAVELGSFSAAADDLNLSPQLVGKQVKMLEQHLGVSLLHRTTRRQSLTDFGRAFYPRAKLILADMQSAENLAACCR</sequence>